<dbReference type="OrthoDB" id="5340906at2759"/>
<dbReference type="AlphaFoldDB" id="A0A8H3M557"/>
<dbReference type="Proteomes" id="UP000615446">
    <property type="component" value="Unassembled WGS sequence"/>
</dbReference>
<sequence>METVRKESSSEAVSKRKNRKRIRTRRKKVGRKKMGYKMDGIFRMYVDNMEYGAVEVAKKFEETELLADGNKSEETVSCRHASLGPKGYVSILKREKLLEIPATIEKIRDLIRVLANVWMLKRIVLDCVETLFYHGLAIQNKEFGTGCIFKN</sequence>
<gene>
    <name evidence="2" type="ORF">RCL2_002735800</name>
</gene>
<reference evidence="2" key="1">
    <citation type="submission" date="2019-10" db="EMBL/GenBank/DDBJ databases">
        <title>Conservation and host-specific expression of non-tandemly repeated heterogenous ribosome RNA gene in arbuscular mycorrhizal fungi.</title>
        <authorList>
            <person name="Maeda T."/>
            <person name="Kobayashi Y."/>
            <person name="Nakagawa T."/>
            <person name="Ezawa T."/>
            <person name="Yamaguchi K."/>
            <person name="Bino T."/>
            <person name="Nishimoto Y."/>
            <person name="Shigenobu S."/>
            <person name="Kawaguchi M."/>
        </authorList>
    </citation>
    <scope>NUCLEOTIDE SEQUENCE</scope>
    <source>
        <strain evidence="2">HR1</strain>
    </source>
</reference>
<name>A0A8H3M557_9GLOM</name>
<proteinExistence type="predicted"/>
<evidence type="ECO:0000313" key="2">
    <source>
        <dbReference type="EMBL" id="GET00918.1"/>
    </source>
</evidence>
<comment type="caution">
    <text evidence="2">The sequence shown here is derived from an EMBL/GenBank/DDBJ whole genome shotgun (WGS) entry which is preliminary data.</text>
</comment>
<protein>
    <submittedName>
        <fullName evidence="2">Uncharacterized protein</fullName>
    </submittedName>
</protein>
<feature type="region of interest" description="Disordered" evidence="1">
    <location>
        <begin position="1"/>
        <end position="30"/>
    </location>
</feature>
<organism evidence="2 3">
    <name type="scientific">Rhizophagus clarus</name>
    <dbReference type="NCBI Taxonomy" id="94130"/>
    <lineage>
        <taxon>Eukaryota</taxon>
        <taxon>Fungi</taxon>
        <taxon>Fungi incertae sedis</taxon>
        <taxon>Mucoromycota</taxon>
        <taxon>Glomeromycotina</taxon>
        <taxon>Glomeromycetes</taxon>
        <taxon>Glomerales</taxon>
        <taxon>Glomeraceae</taxon>
        <taxon>Rhizophagus</taxon>
    </lineage>
</organism>
<accession>A0A8H3M557</accession>
<evidence type="ECO:0000256" key="1">
    <source>
        <dbReference type="SAM" id="MobiDB-lite"/>
    </source>
</evidence>
<feature type="compositionally biased region" description="Basic residues" evidence="1">
    <location>
        <begin position="15"/>
        <end position="30"/>
    </location>
</feature>
<dbReference type="EMBL" id="BLAL01000295">
    <property type="protein sequence ID" value="GET00918.1"/>
    <property type="molecule type" value="Genomic_DNA"/>
</dbReference>
<evidence type="ECO:0000313" key="3">
    <source>
        <dbReference type="Proteomes" id="UP000615446"/>
    </source>
</evidence>